<dbReference type="Pfam" id="PF00847">
    <property type="entry name" value="AP2"/>
    <property type="match status" value="1"/>
</dbReference>
<evidence type="ECO:0000313" key="10">
    <source>
        <dbReference type="EMBL" id="OWM75411.1"/>
    </source>
</evidence>
<dbReference type="GO" id="GO:0005634">
    <property type="term" value="C:nucleus"/>
    <property type="evidence" value="ECO:0007669"/>
    <property type="project" value="UniProtKB-SubCell"/>
</dbReference>
<dbReference type="EMBL" id="PGOL01000983">
    <property type="protein sequence ID" value="PKI62250.1"/>
    <property type="molecule type" value="Genomic_DNA"/>
</dbReference>
<comment type="similarity">
    <text evidence="7">Belongs to the AP2/ERF transcription factor family. ERF subfamily.</text>
</comment>
<name>A0A218WT78_PUNGR</name>
<keyword evidence="2" id="KW-0936">Ethylene signaling pathway</keyword>
<evidence type="ECO:0000256" key="4">
    <source>
        <dbReference type="ARBA" id="ARBA00023125"/>
    </source>
</evidence>
<keyword evidence="13" id="KW-1185">Reference proteome</keyword>
<dbReference type="EMBL" id="MTKT01003240">
    <property type="protein sequence ID" value="OWM75411.1"/>
    <property type="molecule type" value="Genomic_DNA"/>
</dbReference>
<dbReference type="PROSITE" id="PS51032">
    <property type="entry name" value="AP2_ERF"/>
    <property type="match status" value="1"/>
</dbReference>
<evidence type="ECO:0000256" key="8">
    <source>
        <dbReference type="SAM" id="MobiDB-lite"/>
    </source>
</evidence>
<evidence type="ECO:0000313" key="12">
    <source>
        <dbReference type="Proteomes" id="UP000197138"/>
    </source>
</evidence>
<dbReference type="Gene3D" id="3.30.730.10">
    <property type="entry name" value="AP2/ERF domain"/>
    <property type="match status" value="1"/>
</dbReference>
<keyword evidence="4" id="KW-0238">DNA-binding</keyword>
<dbReference type="Proteomes" id="UP000197138">
    <property type="component" value="Unassembled WGS sequence"/>
</dbReference>
<comment type="subcellular location">
    <subcellularLocation>
        <location evidence="1">Nucleus</location>
    </subcellularLocation>
</comment>
<dbReference type="PANTHER" id="PTHR31677:SF252">
    <property type="entry name" value="ETHYLENE-RESPONSIVE TRANSCRIPTION FACTOR 3"/>
    <property type="match status" value="1"/>
</dbReference>
<dbReference type="CDD" id="cd00018">
    <property type="entry name" value="AP2"/>
    <property type="match status" value="1"/>
</dbReference>
<dbReference type="GO" id="GO:0009873">
    <property type="term" value="P:ethylene-activated signaling pathway"/>
    <property type="evidence" value="ECO:0007669"/>
    <property type="project" value="UniProtKB-KW"/>
</dbReference>
<dbReference type="PANTHER" id="PTHR31677">
    <property type="entry name" value="AP2 DOMAIN CLASS TRANSCRIPTION FACTOR"/>
    <property type="match status" value="1"/>
</dbReference>
<dbReference type="OrthoDB" id="695673at2759"/>
<dbReference type="STRING" id="22663.A0A218WT78"/>
<feature type="domain" description="AP2/ERF" evidence="9">
    <location>
        <begin position="20"/>
        <end position="77"/>
    </location>
</feature>
<reference evidence="12" key="1">
    <citation type="journal article" date="2017" name="Plant J.">
        <title>The pomegranate (Punica granatum L.) genome and the genomics of punicalagin biosynthesis.</title>
        <authorList>
            <person name="Qin G."/>
            <person name="Xu C."/>
            <person name="Ming R."/>
            <person name="Tang H."/>
            <person name="Guyot R."/>
            <person name="Kramer E.M."/>
            <person name="Hu Y."/>
            <person name="Yi X."/>
            <person name="Qi Y."/>
            <person name="Xu X."/>
            <person name="Gao Z."/>
            <person name="Pan H."/>
            <person name="Jian J."/>
            <person name="Tian Y."/>
            <person name="Yue Z."/>
            <person name="Xu Y."/>
        </authorList>
    </citation>
    <scope>NUCLEOTIDE SEQUENCE [LARGE SCALE GENOMIC DNA]</scope>
    <source>
        <strain evidence="12">cv. Dabenzi</strain>
    </source>
</reference>
<keyword evidence="3" id="KW-0805">Transcription regulation</keyword>
<feature type="region of interest" description="Disordered" evidence="8">
    <location>
        <begin position="121"/>
        <end position="159"/>
    </location>
</feature>
<proteinExistence type="inferred from homology"/>
<dbReference type="InterPro" id="IPR016177">
    <property type="entry name" value="DNA-bd_dom_sf"/>
</dbReference>
<evidence type="ECO:0000256" key="2">
    <source>
        <dbReference type="ARBA" id="ARBA00022745"/>
    </source>
</evidence>
<evidence type="ECO:0000313" key="11">
    <source>
        <dbReference type="EMBL" id="PKI62250.1"/>
    </source>
</evidence>
<organism evidence="10 12">
    <name type="scientific">Punica granatum</name>
    <name type="common">Pomegranate</name>
    <dbReference type="NCBI Taxonomy" id="22663"/>
    <lineage>
        <taxon>Eukaryota</taxon>
        <taxon>Viridiplantae</taxon>
        <taxon>Streptophyta</taxon>
        <taxon>Embryophyta</taxon>
        <taxon>Tracheophyta</taxon>
        <taxon>Spermatophyta</taxon>
        <taxon>Magnoliopsida</taxon>
        <taxon>eudicotyledons</taxon>
        <taxon>Gunneridae</taxon>
        <taxon>Pentapetalae</taxon>
        <taxon>rosids</taxon>
        <taxon>malvids</taxon>
        <taxon>Myrtales</taxon>
        <taxon>Lythraceae</taxon>
        <taxon>Punica</taxon>
    </lineage>
</organism>
<gene>
    <name evidence="10" type="ORF">CDL15_Pgr021575</name>
    <name evidence="11" type="ORF">CRG98_017384</name>
</gene>
<dbReference type="SUPFAM" id="SSF54171">
    <property type="entry name" value="DNA-binding domain"/>
    <property type="match status" value="1"/>
</dbReference>
<evidence type="ECO:0000256" key="3">
    <source>
        <dbReference type="ARBA" id="ARBA00023015"/>
    </source>
</evidence>
<dbReference type="GeneID" id="116196545"/>
<dbReference type="AlphaFoldDB" id="A0A218WT78"/>
<comment type="caution">
    <text evidence="10">The sequence shown here is derived from an EMBL/GenBank/DDBJ whole genome shotgun (WGS) entry which is preliminary data.</text>
</comment>
<accession>A0A218WT78</accession>
<feature type="compositionally biased region" description="Low complexity" evidence="8">
    <location>
        <begin position="132"/>
        <end position="145"/>
    </location>
</feature>
<evidence type="ECO:0000259" key="9">
    <source>
        <dbReference type="PROSITE" id="PS51032"/>
    </source>
</evidence>
<dbReference type="GO" id="GO:0003677">
    <property type="term" value="F:DNA binding"/>
    <property type="evidence" value="ECO:0007669"/>
    <property type="project" value="UniProtKB-KW"/>
</dbReference>
<dbReference type="FunFam" id="3.30.730.10:FF:000001">
    <property type="entry name" value="Ethylene-responsive transcription factor 2"/>
    <property type="match status" value="1"/>
</dbReference>
<dbReference type="Proteomes" id="UP000233551">
    <property type="component" value="Unassembled WGS sequence"/>
</dbReference>
<evidence type="ECO:0000256" key="6">
    <source>
        <dbReference type="ARBA" id="ARBA00023242"/>
    </source>
</evidence>
<dbReference type="InterPro" id="IPR001471">
    <property type="entry name" value="AP2/ERF_dom"/>
</dbReference>
<keyword evidence="6" id="KW-0539">Nucleus</keyword>
<reference evidence="11 13" key="3">
    <citation type="submission" date="2017-11" db="EMBL/GenBank/DDBJ databases">
        <title>De-novo sequencing of pomegranate (Punica granatum L.) genome.</title>
        <authorList>
            <person name="Akparov Z."/>
            <person name="Amiraslanov A."/>
            <person name="Hajiyeva S."/>
            <person name="Abbasov M."/>
            <person name="Kaur K."/>
            <person name="Hamwieh A."/>
            <person name="Solovyev V."/>
            <person name="Salamov A."/>
            <person name="Braich B."/>
            <person name="Kosarev P."/>
            <person name="Mahmoud A."/>
            <person name="Hajiyev E."/>
            <person name="Babayeva S."/>
            <person name="Izzatullayeva V."/>
            <person name="Mammadov A."/>
            <person name="Mammadov A."/>
            <person name="Sharifova S."/>
            <person name="Ojaghi J."/>
            <person name="Eynullazada K."/>
            <person name="Bayramov B."/>
            <person name="Abdulazimova A."/>
            <person name="Shahmuradov I."/>
        </authorList>
    </citation>
    <scope>NUCLEOTIDE SEQUENCE [LARGE SCALE GENOMIC DNA]</scope>
    <source>
        <strain evidence="11">AG2017</strain>
        <strain evidence="13">cv. AG2017</strain>
        <tissue evidence="11">Leaf</tissue>
    </source>
</reference>
<protein>
    <recommendedName>
        <fullName evidence="9">AP2/ERF domain-containing protein</fullName>
    </recommendedName>
</protein>
<dbReference type="PRINTS" id="PR00367">
    <property type="entry name" value="ETHRSPELEMNT"/>
</dbReference>
<evidence type="ECO:0000256" key="7">
    <source>
        <dbReference type="ARBA" id="ARBA00024343"/>
    </source>
</evidence>
<evidence type="ECO:0000313" key="13">
    <source>
        <dbReference type="Proteomes" id="UP000233551"/>
    </source>
</evidence>
<sequence>MPRARPHAAANREPLQEAIRYKGVRKRPWGKFAAEIRDPVEKTRLWLGTFDSAEAAARAYDAAARSLRGVHAKTNFPLDSVLDPSFGSSELEAAAARRTSSSLSSTAESFGAPRTFNHHAGCSSSNNNLPQAAITRPPARPPTVADDCRSDCDSSSSVVDDDVDDRCITMMTFHRPAFPFDLNLPPPLDYNHDGADDPDNIDDLHATALCL</sequence>
<evidence type="ECO:0000256" key="5">
    <source>
        <dbReference type="ARBA" id="ARBA00023163"/>
    </source>
</evidence>
<dbReference type="SMART" id="SM00380">
    <property type="entry name" value="AP2"/>
    <property type="match status" value="1"/>
</dbReference>
<reference evidence="10" key="2">
    <citation type="submission" date="2017-06" db="EMBL/GenBank/DDBJ databases">
        <title>The pomegranate genome and the genomics of punicalagin biosynthesis.</title>
        <authorList>
            <person name="Xu C."/>
        </authorList>
    </citation>
    <scope>NUCLEOTIDE SEQUENCE [LARGE SCALE GENOMIC DNA]</scope>
    <source>
        <tissue evidence="10">Fresh leaf</tissue>
    </source>
</reference>
<evidence type="ECO:0000256" key="1">
    <source>
        <dbReference type="ARBA" id="ARBA00004123"/>
    </source>
</evidence>
<dbReference type="InterPro" id="IPR036955">
    <property type="entry name" value="AP2/ERF_dom_sf"/>
</dbReference>
<keyword evidence="5" id="KW-0804">Transcription</keyword>
<dbReference type="GO" id="GO:0003700">
    <property type="term" value="F:DNA-binding transcription factor activity"/>
    <property type="evidence" value="ECO:0007669"/>
    <property type="project" value="InterPro"/>
</dbReference>